<feature type="region of interest" description="Disordered" evidence="1">
    <location>
        <begin position="22"/>
        <end position="42"/>
    </location>
</feature>
<dbReference type="AlphaFoldDB" id="A0A2K2B7S0"/>
<dbReference type="Proteomes" id="UP000006729">
    <property type="component" value="Chromosome 3"/>
</dbReference>
<proteinExistence type="predicted"/>
<gene>
    <name evidence="2" type="ORF">POPTR_003G156800</name>
</gene>
<keyword evidence="3" id="KW-1185">Reference proteome</keyword>
<name>A0A2K2B7S0_POPTR</name>
<accession>A0A2K2B7S0</accession>
<protein>
    <submittedName>
        <fullName evidence="2">Uncharacterized protein</fullName>
    </submittedName>
</protein>
<evidence type="ECO:0000256" key="1">
    <source>
        <dbReference type="SAM" id="MobiDB-lite"/>
    </source>
</evidence>
<sequence length="123" mass="14376">MRREGERLVICWFVKKIESRVQEQEQDQEEEEDEAPPPNPHELQYVRDIRRVLELLRKNRDMLFSEVEAPVTNPSKFLYAKAIDTGKDPKKAAKRLKIEWDSAAEIEYTGLNDEPAMVCSLSD</sequence>
<organism evidence="2 3">
    <name type="scientific">Populus trichocarpa</name>
    <name type="common">Western balsam poplar</name>
    <name type="synonym">Populus balsamifera subsp. trichocarpa</name>
    <dbReference type="NCBI Taxonomy" id="3694"/>
    <lineage>
        <taxon>Eukaryota</taxon>
        <taxon>Viridiplantae</taxon>
        <taxon>Streptophyta</taxon>
        <taxon>Embryophyta</taxon>
        <taxon>Tracheophyta</taxon>
        <taxon>Spermatophyta</taxon>
        <taxon>Magnoliopsida</taxon>
        <taxon>eudicotyledons</taxon>
        <taxon>Gunneridae</taxon>
        <taxon>Pentapetalae</taxon>
        <taxon>rosids</taxon>
        <taxon>fabids</taxon>
        <taxon>Malpighiales</taxon>
        <taxon>Salicaceae</taxon>
        <taxon>Saliceae</taxon>
        <taxon>Populus</taxon>
    </lineage>
</organism>
<dbReference type="STRING" id="3694.A0A2K2B7S0"/>
<evidence type="ECO:0000313" key="2">
    <source>
        <dbReference type="EMBL" id="PNT45824.1"/>
    </source>
</evidence>
<evidence type="ECO:0000313" key="3">
    <source>
        <dbReference type="Proteomes" id="UP000006729"/>
    </source>
</evidence>
<feature type="compositionally biased region" description="Acidic residues" evidence="1">
    <location>
        <begin position="24"/>
        <end position="35"/>
    </location>
</feature>
<dbReference type="InParanoid" id="A0A2K2B7S0"/>
<reference evidence="2 3" key="1">
    <citation type="journal article" date="2006" name="Science">
        <title>The genome of black cottonwood, Populus trichocarpa (Torr. &amp; Gray).</title>
        <authorList>
            <person name="Tuskan G.A."/>
            <person name="Difazio S."/>
            <person name="Jansson S."/>
            <person name="Bohlmann J."/>
            <person name="Grigoriev I."/>
            <person name="Hellsten U."/>
            <person name="Putnam N."/>
            <person name="Ralph S."/>
            <person name="Rombauts S."/>
            <person name="Salamov A."/>
            <person name="Schein J."/>
            <person name="Sterck L."/>
            <person name="Aerts A."/>
            <person name="Bhalerao R.R."/>
            <person name="Bhalerao R.P."/>
            <person name="Blaudez D."/>
            <person name="Boerjan W."/>
            <person name="Brun A."/>
            <person name="Brunner A."/>
            <person name="Busov V."/>
            <person name="Campbell M."/>
            <person name="Carlson J."/>
            <person name="Chalot M."/>
            <person name="Chapman J."/>
            <person name="Chen G.L."/>
            <person name="Cooper D."/>
            <person name="Coutinho P.M."/>
            <person name="Couturier J."/>
            <person name="Covert S."/>
            <person name="Cronk Q."/>
            <person name="Cunningham R."/>
            <person name="Davis J."/>
            <person name="Degroeve S."/>
            <person name="Dejardin A."/>
            <person name="Depamphilis C."/>
            <person name="Detter J."/>
            <person name="Dirks B."/>
            <person name="Dubchak I."/>
            <person name="Duplessis S."/>
            <person name="Ehlting J."/>
            <person name="Ellis B."/>
            <person name="Gendler K."/>
            <person name="Goodstein D."/>
            <person name="Gribskov M."/>
            <person name="Grimwood J."/>
            <person name="Groover A."/>
            <person name="Gunter L."/>
            <person name="Hamberger B."/>
            <person name="Heinze B."/>
            <person name="Helariutta Y."/>
            <person name="Henrissat B."/>
            <person name="Holligan D."/>
            <person name="Holt R."/>
            <person name="Huang W."/>
            <person name="Islam-Faridi N."/>
            <person name="Jones S."/>
            <person name="Jones-Rhoades M."/>
            <person name="Jorgensen R."/>
            <person name="Joshi C."/>
            <person name="Kangasjarvi J."/>
            <person name="Karlsson J."/>
            <person name="Kelleher C."/>
            <person name="Kirkpatrick R."/>
            <person name="Kirst M."/>
            <person name="Kohler A."/>
            <person name="Kalluri U."/>
            <person name="Larimer F."/>
            <person name="Leebens-Mack J."/>
            <person name="Leple J.C."/>
            <person name="Locascio P."/>
            <person name="Lou Y."/>
            <person name="Lucas S."/>
            <person name="Martin F."/>
            <person name="Montanini B."/>
            <person name="Napoli C."/>
            <person name="Nelson D.R."/>
            <person name="Nelson C."/>
            <person name="Nieminen K."/>
            <person name="Nilsson O."/>
            <person name="Pereda V."/>
            <person name="Peter G."/>
            <person name="Philippe R."/>
            <person name="Pilate G."/>
            <person name="Poliakov A."/>
            <person name="Razumovskaya J."/>
            <person name="Richardson P."/>
            <person name="Rinaldi C."/>
            <person name="Ritland K."/>
            <person name="Rouze P."/>
            <person name="Ryaboy D."/>
            <person name="Schmutz J."/>
            <person name="Schrader J."/>
            <person name="Segerman B."/>
            <person name="Shin H."/>
            <person name="Siddiqui A."/>
            <person name="Sterky F."/>
            <person name="Terry A."/>
            <person name="Tsai C.J."/>
            <person name="Uberbacher E."/>
            <person name="Unneberg P."/>
            <person name="Vahala J."/>
            <person name="Wall K."/>
            <person name="Wessler S."/>
            <person name="Yang G."/>
            <person name="Yin T."/>
            <person name="Douglas C."/>
            <person name="Marra M."/>
            <person name="Sandberg G."/>
            <person name="Van de Peer Y."/>
            <person name="Rokhsar D."/>
        </authorList>
    </citation>
    <scope>NUCLEOTIDE SEQUENCE [LARGE SCALE GENOMIC DNA]</scope>
    <source>
        <strain evidence="3">cv. Nisqually</strain>
    </source>
</reference>
<dbReference type="EMBL" id="CM009292">
    <property type="protein sequence ID" value="PNT45824.1"/>
    <property type="molecule type" value="Genomic_DNA"/>
</dbReference>